<comment type="caution">
    <text evidence="1">The sequence shown here is derived from an EMBL/GenBank/DDBJ whole genome shotgun (WGS) entry which is preliminary data.</text>
</comment>
<sequence>MQDHSPVYTVDEALDSVGFGKYQVVVLAYAGLGWVAEAMEVMILSFVGPVVKSEWNLSSTDESLITTVVFAGLVVGAYAWGIVSDVHGRRMGFLGEALAVGMCSYPGFWSLFLLQTEECGWLSFQLSGVLDQFLRLYLHGLSCQNWVGGRTTDAHRALEKIAQVNKTSLPHGTLVCEKTTLPIEESTSSERVHLLSAHGGNKTTKPKSGFSLFFMLFSSKLIRTTVLLWLLLFGNSFAYYAVVLLISELSSSESKCGTSMLLIENLQNDNIYIDEFITSLAEIPGLILAAVLVDRVGRKLSITIMFVLSFIFLLPLVTHQSNILATALLFGARMSIMGTFTVSLIYAAEIYPTFIRSTGTGAANAMGRIGGMVCPLIAVAMVASCHQTSAVILLEVVIVISVISVLLIPFETKGKELSDTVNAL</sequence>
<evidence type="ECO:0000313" key="1">
    <source>
        <dbReference type="EMBL" id="KAJ4709119.1"/>
    </source>
</evidence>
<accession>A0ACC1XCM5</accession>
<evidence type="ECO:0000313" key="2">
    <source>
        <dbReference type="Proteomes" id="UP001164539"/>
    </source>
</evidence>
<gene>
    <name evidence="1" type="ORF">OWV82_018957</name>
</gene>
<dbReference type="EMBL" id="CM051403">
    <property type="protein sequence ID" value="KAJ4709119.1"/>
    <property type="molecule type" value="Genomic_DNA"/>
</dbReference>
<name>A0ACC1XCM5_MELAZ</name>
<protein>
    <submittedName>
        <fullName evidence="1">Organic cation/carnitine transporter 7-like</fullName>
    </submittedName>
</protein>
<keyword evidence="2" id="KW-1185">Reference proteome</keyword>
<organism evidence="1 2">
    <name type="scientific">Melia azedarach</name>
    <name type="common">Chinaberry tree</name>
    <dbReference type="NCBI Taxonomy" id="155640"/>
    <lineage>
        <taxon>Eukaryota</taxon>
        <taxon>Viridiplantae</taxon>
        <taxon>Streptophyta</taxon>
        <taxon>Embryophyta</taxon>
        <taxon>Tracheophyta</taxon>
        <taxon>Spermatophyta</taxon>
        <taxon>Magnoliopsida</taxon>
        <taxon>eudicotyledons</taxon>
        <taxon>Gunneridae</taxon>
        <taxon>Pentapetalae</taxon>
        <taxon>rosids</taxon>
        <taxon>malvids</taxon>
        <taxon>Sapindales</taxon>
        <taxon>Meliaceae</taxon>
        <taxon>Melia</taxon>
    </lineage>
</organism>
<proteinExistence type="predicted"/>
<reference evidence="1 2" key="1">
    <citation type="journal article" date="2023" name="Science">
        <title>Complex scaffold remodeling in plant triterpene biosynthesis.</title>
        <authorList>
            <person name="De La Pena R."/>
            <person name="Hodgson H."/>
            <person name="Liu J.C."/>
            <person name="Stephenson M.J."/>
            <person name="Martin A.C."/>
            <person name="Owen C."/>
            <person name="Harkess A."/>
            <person name="Leebens-Mack J."/>
            <person name="Jimenez L.E."/>
            <person name="Osbourn A."/>
            <person name="Sattely E.S."/>
        </authorList>
    </citation>
    <scope>NUCLEOTIDE SEQUENCE [LARGE SCALE GENOMIC DNA]</scope>
    <source>
        <strain evidence="2">cv. JPN11</strain>
        <tissue evidence="1">Leaf</tissue>
    </source>
</reference>
<dbReference type="Proteomes" id="UP001164539">
    <property type="component" value="Chromosome 10"/>
</dbReference>